<evidence type="ECO:0000256" key="1">
    <source>
        <dbReference type="SAM" id="Phobius"/>
    </source>
</evidence>
<feature type="transmembrane region" description="Helical" evidence="1">
    <location>
        <begin position="7"/>
        <end position="26"/>
    </location>
</feature>
<protein>
    <submittedName>
        <fullName evidence="2">Uncharacterized protein</fullName>
    </submittedName>
</protein>
<name>A0A2R7YZV5_9ACTN</name>
<dbReference type="AlphaFoldDB" id="A0A2R7YZV5"/>
<keyword evidence="1" id="KW-0472">Membrane</keyword>
<dbReference type="EMBL" id="PYXZ01000002">
    <property type="protein sequence ID" value="PUA81844.1"/>
    <property type="molecule type" value="Genomic_DNA"/>
</dbReference>
<sequence length="227" mass="24749">MLPPQSRWVGLVGIAIGNALPLHLVWTGQLQIPDLVLVYFLELVLSYAVMFASRPDRRWPVQETGDQWRTVAAMLLGALVLGPVLAIHTFGPVTWDTTTLWVVGVALASSVVGYAASIWRKGERWREGAFGSFAWRFVLMVVALMASSAGRSYDRLLDAGWEPHHLGNGWALPAGELLTRLALALELSPVVVAAGILCSYRLVSEVLHEVADIFGDEAVAVGTHVRE</sequence>
<keyword evidence="1" id="KW-0812">Transmembrane</keyword>
<evidence type="ECO:0000313" key="2">
    <source>
        <dbReference type="EMBL" id="PUA81844.1"/>
    </source>
</evidence>
<dbReference type="RefSeq" id="WP_108343726.1">
    <property type="nucleotide sequence ID" value="NZ_PYXZ01000002.1"/>
</dbReference>
<evidence type="ECO:0000313" key="3">
    <source>
        <dbReference type="Proteomes" id="UP000244867"/>
    </source>
</evidence>
<feature type="transmembrane region" description="Helical" evidence="1">
    <location>
        <begin position="32"/>
        <end position="50"/>
    </location>
</feature>
<keyword evidence="3" id="KW-1185">Reference proteome</keyword>
<keyword evidence="1" id="KW-1133">Transmembrane helix</keyword>
<accession>A0A2R7YZV5</accession>
<comment type="caution">
    <text evidence="2">The sequence shown here is derived from an EMBL/GenBank/DDBJ whole genome shotgun (WGS) entry which is preliminary data.</text>
</comment>
<feature type="transmembrane region" description="Helical" evidence="1">
    <location>
        <begin position="71"/>
        <end position="93"/>
    </location>
</feature>
<gene>
    <name evidence="2" type="ORF">C7S10_07235</name>
</gene>
<dbReference type="OrthoDB" id="9857390at2"/>
<dbReference type="Proteomes" id="UP000244867">
    <property type="component" value="Unassembled WGS sequence"/>
</dbReference>
<proteinExistence type="predicted"/>
<reference evidence="2 3" key="1">
    <citation type="submission" date="2018-03" db="EMBL/GenBank/DDBJ databases">
        <authorList>
            <person name="Keele B.F."/>
        </authorList>
    </citation>
    <scope>NUCLEOTIDE SEQUENCE [LARGE SCALE GENOMIC DNA]</scope>
    <source>
        <strain evidence="2 3">IB-3</strain>
    </source>
</reference>
<feature type="transmembrane region" description="Helical" evidence="1">
    <location>
        <begin position="99"/>
        <end position="117"/>
    </location>
</feature>
<feature type="transmembrane region" description="Helical" evidence="1">
    <location>
        <begin position="129"/>
        <end position="149"/>
    </location>
</feature>
<organism evidence="2 3">
    <name type="scientific">Nocardioides currus</name>
    <dbReference type="NCBI Taxonomy" id="2133958"/>
    <lineage>
        <taxon>Bacteria</taxon>
        <taxon>Bacillati</taxon>
        <taxon>Actinomycetota</taxon>
        <taxon>Actinomycetes</taxon>
        <taxon>Propionibacteriales</taxon>
        <taxon>Nocardioidaceae</taxon>
        <taxon>Nocardioides</taxon>
    </lineage>
</organism>